<protein>
    <submittedName>
        <fullName evidence="1">Uncharacterized protein</fullName>
    </submittedName>
</protein>
<accession>A0A0P7XBX2</accession>
<evidence type="ECO:0000313" key="2">
    <source>
        <dbReference type="Proteomes" id="UP000050497"/>
    </source>
</evidence>
<dbReference type="AlphaFoldDB" id="A0A0P7XBX2"/>
<gene>
    <name evidence="1" type="ORF">HLUCCO17_01375</name>
</gene>
<organism evidence="1 2">
    <name type="scientific">Saliniramus fredricksonii</name>
    <dbReference type="NCBI Taxonomy" id="1653334"/>
    <lineage>
        <taxon>Bacteria</taxon>
        <taxon>Pseudomonadati</taxon>
        <taxon>Pseudomonadota</taxon>
        <taxon>Alphaproteobacteria</taxon>
        <taxon>Hyphomicrobiales</taxon>
        <taxon>Salinarimonadaceae</taxon>
        <taxon>Saliniramus</taxon>
    </lineage>
</organism>
<comment type="caution">
    <text evidence="1">The sequence shown here is derived from an EMBL/GenBank/DDBJ whole genome shotgun (WGS) entry which is preliminary data.</text>
</comment>
<name>A0A0P7XBX2_9HYPH</name>
<dbReference type="Proteomes" id="UP000050497">
    <property type="component" value="Unassembled WGS sequence"/>
</dbReference>
<sequence length="108" mass="11756">MPEAAFEAVFDIVWRACRGSWARRCTERKPDRMRHRHPPFGKDGSCMDSGFMGSGFMGSGFGFAALQSLGDIRAHEAIEFEDFGTDAACAGCHDDGHDGCDHGILRGS</sequence>
<proteinExistence type="predicted"/>
<evidence type="ECO:0000313" key="1">
    <source>
        <dbReference type="EMBL" id="KPQ12775.1"/>
    </source>
</evidence>
<reference evidence="1 2" key="1">
    <citation type="submission" date="2015-09" db="EMBL/GenBank/DDBJ databases">
        <title>Identification and resolution of microdiversity through metagenomic sequencing of parallel consortia.</title>
        <authorList>
            <person name="Nelson W.C."/>
            <person name="Romine M.F."/>
            <person name="Lindemann S.R."/>
        </authorList>
    </citation>
    <scope>NUCLEOTIDE SEQUENCE [LARGE SCALE GENOMIC DNA]</scope>
    <source>
        <strain evidence="1">HL-109</strain>
    </source>
</reference>
<dbReference type="EMBL" id="LJSX01000001">
    <property type="protein sequence ID" value="KPQ12775.1"/>
    <property type="molecule type" value="Genomic_DNA"/>
</dbReference>